<evidence type="ECO:0000256" key="1">
    <source>
        <dbReference type="SAM" id="Phobius"/>
    </source>
</evidence>
<dbReference type="Proteomes" id="UP001501475">
    <property type="component" value="Unassembled WGS sequence"/>
</dbReference>
<keyword evidence="1" id="KW-0812">Transmembrane</keyword>
<evidence type="ECO:0000313" key="3">
    <source>
        <dbReference type="Proteomes" id="UP001501475"/>
    </source>
</evidence>
<dbReference type="EMBL" id="BAAAPN010000011">
    <property type="protein sequence ID" value="GAA1746678.1"/>
    <property type="molecule type" value="Genomic_DNA"/>
</dbReference>
<dbReference type="RefSeq" id="WP_344061394.1">
    <property type="nucleotide sequence ID" value="NZ_BAAAPN010000011.1"/>
</dbReference>
<keyword evidence="3" id="KW-1185">Reference proteome</keyword>
<feature type="transmembrane region" description="Helical" evidence="1">
    <location>
        <begin position="18"/>
        <end position="40"/>
    </location>
</feature>
<keyword evidence="1" id="KW-0472">Membrane</keyword>
<accession>A0ABN2K2I0</accession>
<protein>
    <submittedName>
        <fullName evidence="2">Uncharacterized protein</fullName>
    </submittedName>
</protein>
<organism evidence="2 3">
    <name type="scientific">Nostocoides vanveenii</name>
    <dbReference type="NCBI Taxonomy" id="330835"/>
    <lineage>
        <taxon>Bacteria</taxon>
        <taxon>Bacillati</taxon>
        <taxon>Actinomycetota</taxon>
        <taxon>Actinomycetes</taxon>
        <taxon>Micrococcales</taxon>
        <taxon>Intrasporangiaceae</taxon>
        <taxon>Nostocoides</taxon>
    </lineage>
</organism>
<name>A0ABN2K2I0_9MICO</name>
<proteinExistence type="predicted"/>
<reference evidence="2 3" key="1">
    <citation type="journal article" date="2019" name="Int. J. Syst. Evol. Microbiol.">
        <title>The Global Catalogue of Microorganisms (GCM) 10K type strain sequencing project: providing services to taxonomists for standard genome sequencing and annotation.</title>
        <authorList>
            <consortium name="The Broad Institute Genomics Platform"/>
            <consortium name="The Broad Institute Genome Sequencing Center for Infectious Disease"/>
            <person name="Wu L."/>
            <person name="Ma J."/>
        </authorList>
    </citation>
    <scope>NUCLEOTIDE SEQUENCE [LARGE SCALE GENOMIC DNA]</scope>
    <source>
        <strain evidence="2 3">JCM 15591</strain>
    </source>
</reference>
<evidence type="ECO:0000313" key="2">
    <source>
        <dbReference type="EMBL" id="GAA1746678.1"/>
    </source>
</evidence>
<gene>
    <name evidence="2" type="ORF">GCM10009810_04110</name>
</gene>
<keyword evidence="1" id="KW-1133">Transmembrane helix</keyword>
<comment type="caution">
    <text evidence="2">The sequence shown here is derived from an EMBL/GenBank/DDBJ whole genome shotgun (WGS) entry which is preliminary data.</text>
</comment>
<sequence>MASIGYEHLSLSNPMALAFSRLSDVVVGAAYGIALGAFVVRPAAWRRPRTQAGVSGIGP</sequence>